<protein>
    <submittedName>
        <fullName evidence="1">35822_t:CDS:1</fullName>
    </submittedName>
</protein>
<dbReference type="EMBL" id="CAJVQB010103506">
    <property type="protein sequence ID" value="CAG8850948.1"/>
    <property type="molecule type" value="Genomic_DNA"/>
</dbReference>
<gene>
    <name evidence="1" type="ORF">GMARGA_LOCUS40480</name>
</gene>
<comment type="caution">
    <text evidence="1">The sequence shown here is derived from an EMBL/GenBank/DDBJ whole genome shotgun (WGS) entry which is preliminary data.</text>
</comment>
<accession>A0ABN7X8W8</accession>
<feature type="non-terminal residue" evidence="1">
    <location>
        <position position="1"/>
    </location>
</feature>
<evidence type="ECO:0000313" key="2">
    <source>
        <dbReference type="Proteomes" id="UP000789901"/>
    </source>
</evidence>
<evidence type="ECO:0000313" key="1">
    <source>
        <dbReference type="EMBL" id="CAG8850948.1"/>
    </source>
</evidence>
<reference evidence="1 2" key="1">
    <citation type="submission" date="2021-06" db="EMBL/GenBank/DDBJ databases">
        <authorList>
            <person name="Kallberg Y."/>
            <person name="Tangrot J."/>
            <person name="Rosling A."/>
        </authorList>
    </citation>
    <scope>NUCLEOTIDE SEQUENCE [LARGE SCALE GENOMIC DNA]</scope>
    <source>
        <strain evidence="1 2">120-4 pot B 10/14</strain>
    </source>
</reference>
<sequence length="65" mass="7540">FKQKRRLCTLCNTQINDAVKQARIHNKSCPNMISEQRKICLQQIKSTKSNLSKTVNLPTKKLQQI</sequence>
<organism evidence="1 2">
    <name type="scientific">Gigaspora margarita</name>
    <dbReference type="NCBI Taxonomy" id="4874"/>
    <lineage>
        <taxon>Eukaryota</taxon>
        <taxon>Fungi</taxon>
        <taxon>Fungi incertae sedis</taxon>
        <taxon>Mucoromycota</taxon>
        <taxon>Glomeromycotina</taxon>
        <taxon>Glomeromycetes</taxon>
        <taxon>Diversisporales</taxon>
        <taxon>Gigasporaceae</taxon>
        <taxon>Gigaspora</taxon>
    </lineage>
</organism>
<proteinExistence type="predicted"/>
<dbReference type="Proteomes" id="UP000789901">
    <property type="component" value="Unassembled WGS sequence"/>
</dbReference>
<keyword evidence="2" id="KW-1185">Reference proteome</keyword>
<name>A0ABN7X8W8_GIGMA</name>